<accession>A0A444YLR1</accession>
<evidence type="ECO:0000313" key="1">
    <source>
        <dbReference type="EMBL" id="RYR02789.1"/>
    </source>
</evidence>
<keyword evidence="2" id="KW-1185">Reference proteome</keyword>
<dbReference type="AlphaFoldDB" id="A0A444YLR1"/>
<dbReference type="Proteomes" id="UP000289738">
    <property type="component" value="Chromosome B06"/>
</dbReference>
<gene>
    <name evidence="1" type="ORF">Ahy_B06g081612</name>
</gene>
<organism evidence="1 2">
    <name type="scientific">Arachis hypogaea</name>
    <name type="common">Peanut</name>
    <dbReference type="NCBI Taxonomy" id="3818"/>
    <lineage>
        <taxon>Eukaryota</taxon>
        <taxon>Viridiplantae</taxon>
        <taxon>Streptophyta</taxon>
        <taxon>Embryophyta</taxon>
        <taxon>Tracheophyta</taxon>
        <taxon>Spermatophyta</taxon>
        <taxon>Magnoliopsida</taxon>
        <taxon>eudicotyledons</taxon>
        <taxon>Gunneridae</taxon>
        <taxon>Pentapetalae</taxon>
        <taxon>rosids</taxon>
        <taxon>fabids</taxon>
        <taxon>Fabales</taxon>
        <taxon>Fabaceae</taxon>
        <taxon>Papilionoideae</taxon>
        <taxon>50 kb inversion clade</taxon>
        <taxon>dalbergioids sensu lato</taxon>
        <taxon>Dalbergieae</taxon>
        <taxon>Pterocarpus clade</taxon>
        <taxon>Arachis</taxon>
    </lineage>
</organism>
<dbReference type="PANTHER" id="PTHR45786">
    <property type="entry name" value="DNA BINDING PROTEIN-LIKE"/>
    <property type="match status" value="1"/>
</dbReference>
<comment type="caution">
    <text evidence="1">The sequence shown here is derived from an EMBL/GenBank/DDBJ whole genome shotgun (WGS) entry which is preliminary data.</text>
</comment>
<evidence type="ECO:0000313" key="2">
    <source>
        <dbReference type="Proteomes" id="UP000289738"/>
    </source>
</evidence>
<dbReference type="PANTHER" id="PTHR45786:SF74">
    <property type="entry name" value="ATP-DEPENDENT DNA HELICASE"/>
    <property type="match status" value="1"/>
</dbReference>
<sequence>MSDVNIEDNFIPSSETLDDVWDIENSIYQCQHCKAWIWSEKRLAEFKQSSQPKFLLCCMEGKIELPLLSVPPDELIQLHIGGDQRSIHFLKNIKAFNSMFCFTSMARKIDRGVNNGTAPPIFKPGVKTTIALVAYFLRIIDNRIGTLRSNEVINERDKKIVAILRNMLDKYNSLAKSFRYARDRYQQKNCTNIKFKLISKRTTDGRTYNLPSTSEVAALIIDDVEQLSKDRDIIIESQTRKLQQIDIFHPSYLALQYPLLFSYGEDGFCLGIATSDSIFARPTKKNKTITL</sequence>
<protein>
    <recommendedName>
        <fullName evidence="3">Helitron helicase-like domain-containing protein</fullName>
    </recommendedName>
</protein>
<dbReference type="STRING" id="3818.A0A444YLR1"/>
<dbReference type="EMBL" id="SDMP01000016">
    <property type="protein sequence ID" value="RYR02789.1"/>
    <property type="molecule type" value="Genomic_DNA"/>
</dbReference>
<reference evidence="1 2" key="1">
    <citation type="submission" date="2019-01" db="EMBL/GenBank/DDBJ databases">
        <title>Sequencing of cultivated peanut Arachis hypogaea provides insights into genome evolution and oil improvement.</title>
        <authorList>
            <person name="Chen X."/>
        </authorList>
    </citation>
    <scope>NUCLEOTIDE SEQUENCE [LARGE SCALE GENOMIC DNA]</scope>
    <source>
        <strain evidence="2">cv. Fuhuasheng</strain>
        <tissue evidence="1">Leaves</tissue>
    </source>
</reference>
<proteinExistence type="predicted"/>
<name>A0A444YLR1_ARAHY</name>
<evidence type="ECO:0008006" key="3">
    <source>
        <dbReference type="Google" id="ProtNLM"/>
    </source>
</evidence>